<evidence type="ECO:0000256" key="3">
    <source>
        <dbReference type="ARBA" id="ARBA00023125"/>
    </source>
</evidence>
<feature type="region of interest" description="Disordered" evidence="6">
    <location>
        <begin position="136"/>
        <end position="163"/>
    </location>
</feature>
<dbReference type="PROSITE" id="PS50217">
    <property type="entry name" value="BZIP"/>
    <property type="match status" value="1"/>
</dbReference>
<reference evidence="8" key="1">
    <citation type="submission" date="2021-12" db="EMBL/GenBank/DDBJ databases">
        <authorList>
            <person name="Martin H S."/>
        </authorList>
    </citation>
    <scope>NUCLEOTIDE SEQUENCE</scope>
</reference>
<keyword evidence="2" id="KW-0805">Transcription regulation</keyword>
<dbReference type="PANTHER" id="PTHR11462">
    <property type="entry name" value="JUN TRANSCRIPTION FACTOR-RELATED"/>
    <property type="match status" value="1"/>
</dbReference>
<dbReference type="GO" id="GO:0005667">
    <property type="term" value="C:transcription regulator complex"/>
    <property type="evidence" value="ECO:0007669"/>
    <property type="project" value="TreeGrafter"/>
</dbReference>
<evidence type="ECO:0000256" key="2">
    <source>
        <dbReference type="ARBA" id="ARBA00023015"/>
    </source>
</evidence>
<feature type="coiled-coil region" evidence="5">
    <location>
        <begin position="186"/>
        <end position="227"/>
    </location>
</feature>
<dbReference type="SUPFAM" id="SSF57959">
    <property type="entry name" value="Leucine zipper domain"/>
    <property type="match status" value="1"/>
</dbReference>
<evidence type="ECO:0000256" key="6">
    <source>
        <dbReference type="SAM" id="MobiDB-lite"/>
    </source>
</evidence>
<dbReference type="Pfam" id="PF03957">
    <property type="entry name" value="Jun"/>
    <property type="match status" value="1"/>
</dbReference>
<dbReference type="GO" id="GO:0005634">
    <property type="term" value="C:nucleus"/>
    <property type="evidence" value="ECO:0007669"/>
    <property type="project" value="UniProtKB-ARBA"/>
</dbReference>
<dbReference type="InterPro" id="IPR046347">
    <property type="entry name" value="bZIP_sf"/>
</dbReference>
<dbReference type="InterPro" id="IPR050946">
    <property type="entry name" value="AP-1_TF_bZIP"/>
</dbReference>
<protein>
    <recommendedName>
        <fullName evidence="7">BZIP domain-containing protein</fullName>
    </recommendedName>
</protein>
<keyword evidence="5" id="KW-0175">Coiled coil</keyword>
<comment type="similarity">
    <text evidence="1">Belongs to the bZIP family. Jun subfamily.</text>
</comment>
<dbReference type="FunFam" id="1.20.5.170:FF:000012">
    <property type="entry name" value="Putative transcription factor AP-1"/>
    <property type="match status" value="1"/>
</dbReference>
<keyword evidence="3" id="KW-0238">DNA-binding</keyword>
<keyword evidence="4" id="KW-0804">Transcription</keyword>
<evidence type="ECO:0000259" key="7">
    <source>
        <dbReference type="PROSITE" id="PS50217"/>
    </source>
</evidence>
<dbReference type="PROSITE" id="PS00036">
    <property type="entry name" value="BZIP_BASIC"/>
    <property type="match status" value="1"/>
</dbReference>
<proteinExistence type="inferred from homology"/>
<dbReference type="SMART" id="SM00338">
    <property type="entry name" value="BRLZ"/>
    <property type="match status" value="1"/>
</dbReference>
<dbReference type="GO" id="GO:0000981">
    <property type="term" value="F:DNA-binding transcription factor activity, RNA polymerase II-specific"/>
    <property type="evidence" value="ECO:0007669"/>
    <property type="project" value="TreeGrafter"/>
</dbReference>
<keyword evidence="9" id="KW-1185">Reference proteome</keyword>
<evidence type="ECO:0000256" key="4">
    <source>
        <dbReference type="ARBA" id="ARBA00023163"/>
    </source>
</evidence>
<name>A0A8J9XZ63_9NEOP</name>
<dbReference type="GO" id="GO:0000978">
    <property type="term" value="F:RNA polymerase II cis-regulatory region sequence-specific DNA binding"/>
    <property type="evidence" value="ECO:0007669"/>
    <property type="project" value="TreeGrafter"/>
</dbReference>
<dbReference type="InterPro" id="IPR004827">
    <property type="entry name" value="bZIP"/>
</dbReference>
<dbReference type="Gene3D" id="1.20.5.170">
    <property type="match status" value="1"/>
</dbReference>
<organism evidence="8 9">
    <name type="scientific">Brenthis ino</name>
    <name type="common">lesser marbled fritillary</name>
    <dbReference type="NCBI Taxonomy" id="405034"/>
    <lineage>
        <taxon>Eukaryota</taxon>
        <taxon>Metazoa</taxon>
        <taxon>Ecdysozoa</taxon>
        <taxon>Arthropoda</taxon>
        <taxon>Hexapoda</taxon>
        <taxon>Insecta</taxon>
        <taxon>Pterygota</taxon>
        <taxon>Neoptera</taxon>
        <taxon>Endopterygota</taxon>
        <taxon>Lepidoptera</taxon>
        <taxon>Glossata</taxon>
        <taxon>Ditrysia</taxon>
        <taxon>Papilionoidea</taxon>
        <taxon>Nymphalidae</taxon>
        <taxon>Heliconiinae</taxon>
        <taxon>Argynnini</taxon>
        <taxon>Brenthis</taxon>
    </lineage>
</organism>
<dbReference type="OrthoDB" id="2187714at2759"/>
<dbReference type="PANTHER" id="PTHR11462:SF35">
    <property type="entry name" value="TRANSCRIPTION FACTOR JRA"/>
    <property type="match status" value="1"/>
</dbReference>
<evidence type="ECO:0000313" key="9">
    <source>
        <dbReference type="Proteomes" id="UP000838878"/>
    </source>
</evidence>
<accession>A0A8J9XZ63</accession>
<feature type="non-terminal residue" evidence="8">
    <location>
        <position position="242"/>
    </location>
</feature>
<dbReference type="CDD" id="cd14696">
    <property type="entry name" value="bZIP_Jun"/>
    <property type="match status" value="1"/>
</dbReference>
<dbReference type="Pfam" id="PF00170">
    <property type="entry name" value="bZIP_1"/>
    <property type="match status" value="1"/>
</dbReference>
<evidence type="ECO:0000256" key="1">
    <source>
        <dbReference type="ARBA" id="ARBA00006882"/>
    </source>
</evidence>
<dbReference type="EMBL" id="OV170221">
    <property type="protein sequence ID" value="CAH0713094.1"/>
    <property type="molecule type" value="Genomic_DNA"/>
</dbReference>
<dbReference type="InterPro" id="IPR005643">
    <property type="entry name" value="JNK"/>
</dbReference>
<evidence type="ECO:0000313" key="8">
    <source>
        <dbReference type="EMBL" id="CAH0713094.1"/>
    </source>
</evidence>
<evidence type="ECO:0000256" key="5">
    <source>
        <dbReference type="SAM" id="Coils"/>
    </source>
</evidence>
<dbReference type="Proteomes" id="UP000838878">
    <property type="component" value="Chromosome 1"/>
</dbReference>
<dbReference type="AlphaFoldDB" id="A0A8J9XZ63"/>
<feature type="domain" description="BZIP" evidence="7">
    <location>
        <begin position="168"/>
        <end position="231"/>
    </location>
</feature>
<dbReference type="GO" id="GO:0042127">
    <property type="term" value="P:regulation of cell population proliferation"/>
    <property type="evidence" value="ECO:0007669"/>
    <property type="project" value="TreeGrafter"/>
</dbReference>
<gene>
    <name evidence="8" type="ORF">BINO364_LOCUS288</name>
</gene>
<dbReference type="GO" id="GO:0051726">
    <property type="term" value="P:regulation of cell cycle"/>
    <property type="evidence" value="ECO:0007669"/>
    <property type="project" value="TreeGrafter"/>
</dbReference>
<dbReference type="InterPro" id="IPR002112">
    <property type="entry name" value="Leuzip_Jun"/>
</dbReference>
<dbReference type="PRINTS" id="PR00043">
    <property type="entry name" value="LEUZIPPRJUN"/>
</dbReference>
<sequence>MVRQTGHGMETTFYDEHTYPMSGPVENLKRSLTLDLDFGRGGKRARNGAPVLSSPDLQLLKLGSPELEKLIMQNGMITTATPTPGGAVLFPAVAPTEEQEMYARPFVEALDKLHHHNAPEPHGRRVYADLDRPLDRYPTPVVKDEPQTVPSASSSPPLSPIDMDSQERIKLERKRQRNRVAASKCRRRKLERISKLEEKVKLLKGENAELAQMVVKLKDHVSRLKQQVLEHANGGCHIDTHF</sequence>